<gene>
    <name evidence="3" type="ORF">GOCE00092_LOCUS3693</name>
</gene>
<sequence>METTSFCTPSYGSVDASSATSSVDAPIEETLVTLTGLEGCKIKASKTVLASCNELIADAIDEQKHLPAVNLGDYSMRSLLGLVEFCQHNELSEACGVKTKSSAIGLSDLHQIAQDYMFHALTRYVYELASDMVNEVPSLGCVFLKRQKPGSSLYRMGLKAMSMSPKEALEDADDDLLKKLNRDRLKEVIKAVEWKEYSPELLPHILVKWICAHGGLPVKVEIARMHTKHMQLPSLEERIYEACKCVGMSITDQDVALVGLKGCRIFTNRAMISASNVYLKELLDSHPDNRNVKLGDYTMRSILGLVEFCQHKDINLTLGEKKKTAAIALAELSQMAENFMFPELSNHVYQTVSDMIKSEPWLAFVMLKRTKPGSPLYKLGLKTFRMYPKEVLDKADDELLKKLNRDRLALVVNQVDWTQKEHDLLPHVLSNWICAWDGLPIKIEIARGLMKKANIEIECLPSLVLDAGRMTGLIDYDDSAANTGLDITLVGHAHCRVRVVKSVIASRNLQLKELLYKDPRAKTVYIGDYSKRAIAALAEYCHNDHFCQTLGAKDETSAFGLSELSDLASNFMFEDLLRDTYQASVRLVGAVPSMALIFFRSSPPSSPLNKLALKTFRLRIKESLLLAPTPLQKLLDDKRMTLLVEQMKWKEEPQMLIMVLLKWVKVWNYVREKVSHARVLADDINLNELPDETLQVFEKTGLVNPSKVQALIRSRQEEKDAHKASVEAPPSDATTASMVTVPTSTTSSGSSRNYGETWEGTSVVADGNGSVVSTLEAECAWVSSSG</sequence>
<feature type="compositionally biased region" description="Basic and acidic residues" evidence="1">
    <location>
        <begin position="714"/>
        <end position="725"/>
    </location>
</feature>
<proteinExistence type="predicted"/>
<name>A0A7S1UQ79_9STRA</name>
<protein>
    <recommendedName>
        <fullName evidence="2">BTB domain-containing protein</fullName>
    </recommendedName>
</protein>
<dbReference type="PROSITE" id="PS50097">
    <property type="entry name" value="BTB"/>
    <property type="match status" value="1"/>
</dbReference>
<reference evidence="3" key="1">
    <citation type="submission" date="2021-01" db="EMBL/GenBank/DDBJ databases">
        <authorList>
            <person name="Corre E."/>
            <person name="Pelletier E."/>
            <person name="Niang G."/>
            <person name="Scheremetjew M."/>
            <person name="Finn R."/>
            <person name="Kale V."/>
            <person name="Holt S."/>
            <person name="Cochrane G."/>
            <person name="Meng A."/>
            <person name="Brown T."/>
            <person name="Cohen L."/>
        </authorList>
    </citation>
    <scope>NUCLEOTIDE SEQUENCE</scope>
    <source>
        <strain evidence="3">CCMP 410</strain>
    </source>
</reference>
<dbReference type="InterPro" id="IPR000210">
    <property type="entry name" value="BTB/POZ_dom"/>
</dbReference>
<evidence type="ECO:0000256" key="1">
    <source>
        <dbReference type="SAM" id="MobiDB-lite"/>
    </source>
</evidence>
<feature type="region of interest" description="Disordered" evidence="1">
    <location>
        <begin position="714"/>
        <end position="766"/>
    </location>
</feature>
<feature type="compositionally biased region" description="Low complexity" evidence="1">
    <location>
        <begin position="733"/>
        <end position="751"/>
    </location>
</feature>
<organism evidence="3">
    <name type="scientific">Grammatophora oceanica</name>
    <dbReference type="NCBI Taxonomy" id="210454"/>
    <lineage>
        <taxon>Eukaryota</taxon>
        <taxon>Sar</taxon>
        <taxon>Stramenopiles</taxon>
        <taxon>Ochrophyta</taxon>
        <taxon>Bacillariophyta</taxon>
        <taxon>Fragilariophyceae</taxon>
        <taxon>Fragilariophycidae</taxon>
        <taxon>Rhabdonematales</taxon>
        <taxon>Grammatophoraceae</taxon>
        <taxon>Grammatophora</taxon>
    </lineage>
</organism>
<accession>A0A7S1UQ79</accession>
<dbReference type="EMBL" id="HBGK01007110">
    <property type="protein sequence ID" value="CAD9274785.1"/>
    <property type="molecule type" value="Transcribed_RNA"/>
</dbReference>
<evidence type="ECO:0000259" key="2">
    <source>
        <dbReference type="PROSITE" id="PS50097"/>
    </source>
</evidence>
<evidence type="ECO:0000313" key="3">
    <source>
        <dbReference type="EMBL" id="CAD9274785.1"/>
    </source>
</evidence>
<dbReference type="AlphaFoldDB" id="A0A7S1UQ79"/>
<feature type="domain" description="BTB" evidence="2">
    <location>
        <begin position="253"/>
        <end position="318"/>
    </location>
</feature>